<protein>
    <submittedName>
        <fullName evidence="1">Iron reductase domain protein</fullName>
    </submittedName>
</protein>
<dbReference type="EMBL" id="MU394290">
    <property type="protein sequence ID" value="KAI6090486.1"/>
    <property type="molecule type" value="Genomic_DNA"/>
</dbReference>
<name>A0ACC0DD55_9PEZI</name>
<accession>A0ACC0DD55</accession>
<evidence type="ECO:0000313" key="2">
    <source>
        <dbReference type="Proteomes" id="UP001497680"/>
    </source>
</evidence>
<proteinExistence type="predicted"/>
<sequence>MGLIARLAIAAAALAGNGIAAPVTAATAAAQYCDETGVCYSEVTVGVAPITWRIAIPAVEQGPFDVLLQVIAPKSVGWAGLAWGGGMLYNPISLAWANGNSTIGSARFAAAHVQPDFYDPAAHTILKGSSANDTHWTLTTLCQGCSTWVHNGGAKEVLDPGATAASFAFAASAVPPIDPTDPTSPIGIHSEHGIFTVDLAAAKSEQFSTWVEQLKVA</sequence>
<dbReference type="Proteomes" id="UP001497680">
    <property type="component" value="Unassembled WGS sequence"/>
</dbReference>
<reference evidence="1 2" key="1">
    <citation type="journal article" date="2022" name="New Phytol.">
        <title>Ecological generalism drives hyperdiversity of secondary metabolite gene clusters in xylarialean endophytes.</title>
        <authorList>
            <person name="Franco M.E.E."/>
            <person name="Wisecaver J.H."/>
            <person name="Arnold A.E."/>
            <person name="Ju Y.M."/>
            <person name="Slot J.C."/>
            <person name="Ahrendt S."/>
            <person name="Moore L.P."/>
            <person name="Eastman K.E."/>
            <person name="Scott K."/>
            <person name="Konkel Z."/>
            <person name="Mondo S.J."/>
            <person name="Kuo A."/>
            <person name="Hayes R.D."/>
            <person name="Haridas S."/>
            <person name="Andreopoulos B."/>
            <person name="Riley R."/>
            <person name="LaButti K."/>
            <person name="Pangilinan J."/>
            <person name="Lipzen A."/>
            <person name="Amirebrahimi M."/>
            <person name="Yan J."/>
            <person name="Adam C."/>
            <person name="Keymanesh K."/>
            <person name="Ng V."/>
            <person name="Louie K."/>
            <person name="Northen T."/>
            <person name="Drula E."/>
            <person name="Henrissat B."/>
            <person name="Hsieh H.M."/>
            <person name="Youens-Clark K."/>
            <person name="Lutzoni F."/>
            <person name="Miadlikowska J."/>
            <person name="Eastwood D.C."/>
            <person name="Hamelin R.C."/>
            <person name="Grigoriev I.V."/>
            <person name="U'Ren J.M."/>
        </authorList>
    </citation>
    <scope>NUCLEOTIDE SEQUENCE [LARGE SCALE GENOMIC DNA]</scope>
    <source>
        <strain evidence="1 2">ER1909</strain>
    </source>
</reference>
<evidence type="ECO:0000313" key="1">
    <source>
        <dbReference type="EMBL" id="KAI6090486.1"/>
    </source>
</evidence>
<keyword evidence="2" id="KW-1185">Reference proteome</keyword>
<comment type="caution">
    <text evidence="1">The sequence shown here is derived from an EMBL/GenBank/DDBJ whole genome shotgun (WGS) entry which is preliminary data.</text>
</comment>
<gene>
    <name evidence="1" type="ORF">F4821DRAFT_19240</name>
</gene>
<organism evidence="1 2">
    <name type="scientific">Hypoxylon rubiginosum</name>
    <dbReference type="NCBI Taxonomy" id="110542"/>
    <lineage>
        <taxon>Eukaryota</taxon>
        <taxon>Fungi</taxon>
        <taxon>Dikarya</taxon>
        <taxon>Ascomycota</taxon>
        <taxon>Pezizomycotina</taxon>
        <taxon>Sordariomycetes</taxon>
        <taxon>Xylariomycetidae</taxon>
        <taxon>Xylariales</taxon>
        <taxon>Hypoxylaceae</taxon>
        <taxon>Hypoxylon</taxon>
    </lineage>
</organism>